<organism evidence="2 3">
    <name type="scientific">Gigaspora rosea</name>
    <dbReference type="NCBI Taxonomy" id="44941"/>
    <lineage>
        <taxon>Eukaryota</taxon>
        <taxon>Fungi</taxon>
        <taxon>Fungi incertae sedis</taxon>
        <taxon>Mucoromycota</taxon>
        <taxon>Glomeromycotina</taxon>
        <taxon>Glomeromycetes</taxon>
        <taxon>Diversisporales</taxon>
        <taxon>Gigasporaceae</taxon>
        <taxon>Gigaspora</taxon>
    </lineage>
</organism>
<dbReference type="OrthoDB" id="10553634at2759"/>
<protein>
    <submittedName>
        <fullName evidence="2">Uncharacterized protein</fullName>
    </submittedName>
</protein>
<proteinExistence type="predicted"/>
<evidence type="ECO:0000313" key="2">
    <source>
        <dbReference type="EMBL" id="RIB01284.1"/>
    </source>
</evidence>
<dbReference type="Proteomes" id="UP000266673">
    <property type="component" value="Unassembled WGS sequence"/>
</dbReference>
<reference evidence="2 3" key="1">
    <citation type="submission" date="2018-06" db="EMBL/GenBank/DDBJ databases">
        <title>Comparative genomics reveals the genomic features of Rhizophagus irregularis, R. cerebriforme, R. diaphanum and Gigaspora rosea, and their symbiotic lifestyle signature.</title>
        <authorList>
            <person name="Morin E."/>
            <person name="San Clemente H."/>
            <person name="Chen E.C.H."/>
            <person name="De La Providencia I."/>
            <person name="Hainaut M."/>
            <person name="Kuo A."/>
            <person name="Kohler A."/>
            <person name="Murat C."/>
            <person name="Tang N."/>
            <person name="Roy S."/>
            <person name="Loubradou J."/>
            <person name="Henrissat B."/>
            <person name="Grigoriev I.V."/>
            <person name="Corradi N."/>
            <person name="Roux C."/>
            <person name="Martin F.M."/>
        </authorList>
    </citation>
    <scope>NUCLEOTIDE SEQUENCE [LARGE SCALE GENOMIC DNA]</scope>
    <source>
        <strain evidence="2 3">DAOM 194757</strain>
    </source>
</reference>
<feature type="signal peptide" evidence="1">
    <location>
        <begin position="1"/>
        <end position="20"/>
    </location>
</feature>
<evidence type="ECO:0000256" key="1">
    <source>
        <dbReference type="SAM" id="SignalP"/>
    </source>
</evidence>
<keyword evidence="1" id="KW-0732">Signal</keyword>
<keyword evidence="3" id="KW-1185">Reference proteome</keyword>
<sequence length="95" mass="10087">MKKLLLIFILAFLIITVAETSKLRRKDNSRPSLFKRVHVPCNPSCGPNQGCLIGGRCCDNNSICGNDCCTSGETCCDGHICCKQCGTSGSGQCAA</sequence>
<accession>A0A397TTZ2</accession>
<name>A0A397TTZ2_9GLOM</name>
<gene>
    <name evidence="2" type="ORF">C2G38_2128015</name>
</gene>
<feature type="chain" id="PRO_5017424673" evidence="1">
    <location>
        <begin position="21"/>
        <end position="95"/>
    </location>
</feature>
<comment type="caution">
    <text evidence="2">The sequence shown here is derived from an EMBL/GenBank/DDBJ whole genome shotgun (WGS) entry which is preliminary data.</text>
</comment>
<dbReference type="AlphaFoldDB" id="A0A397TTZ2"/>
<dbReference type="EMBL" id="QKWP01003212">
    <property type="protein sequence ID" value="RIB01284.1"/>
    <property type="molecule type" value="Genomic_DNA"/>
</dbReference>
<evidence type="ECO:0000313" key="3">
    <source>
        <dbReference type="Proteomes" id="UP000266673"/>
    </source>
</evidence>